<name>A0A4R2GL62_9BACT</name>
<evidence type="ECO:0000256" key="5">
    <source>
        <dbReference type="ARBA" id="ARBA00022694"/>
    </source>
</evidence>
<keyword evidence="4 6" id="KW-0949">S-adenosyl-L-methionine</keyword>
<dbReference type="RefSeq" id="WP_132432345.1">
    <property type="nucleotide sequence ID" value="NZ_SLWK01000002.1"/>
</dbReference>
<comment type="catalytic activity">
    <reaction evidence="6">
        <text>adenosine(37) in tRNA1(Val) + S-adenosyl-L-methionine = N(6)-methyladenosine(37) in tRNA1(Val) + S-adenosyl-L-homocysteine + H(+)</text>
        <dbReference type="Rhea" id="RHEA:43160"/>
        <dbReference type="Rhea" id="RHEA-COMP:10369"/>
        <dbReference type="Rhea" id="RHEA-COMP:10370"/>
        <dbReference type="ChEBI" id="CHEBI:15378"/>
        <dbReference type="ChEBI" id="CHEBI:57856"/>
        <dbReference type="ChEBI" id="CHEBI:59789"/>
        <dbReference type="ChEBI" id="CHEBI:74411"/>
        <dbReference type="ChEBI" id="CHEBI:74449"/>
        <dbReference type="EC" id="2.1.1.223"/>
    </reaction>
</comment>
<dbReference type="PANTHER" id="PTHR47739:SF1">
    <property type="entry name" value="TRNA1(VAL) (ADENINE(37)-N6)-METHYLTRANSFERASE"/>
    <property type="match status" value="1"/>
</dbReference>
<dbReference type="CDD" id="cd02440">
    <property type="entry name" value="AdoMet_MTases"/>
    <property type="match status" value="1"/>
</dbReference>
<keyword evidence="1 6" id="KW-0963">Cytoplasm</keyword>
<dbReference type="GO" id="GO:0005737">
    <property type="term" value="C:cytoplasm"/>
    <property type="evidence" value="ECO:0007669"/>
    <property type="project" value="UniProtKB-SubCell"/>
</dbReference>
<dbReference type="EC" id="2.1.1.223" evidence="6"/>
<feature type="domain" description="Methyltransferase small" evidence="7">
    <location>
        <begin position="28"/>
        <end position="119"/>
    </location>
</feature>
<dbReference type="InterPro" id="IPR050210">
    <property type="entry name" value="tRNA_Adenine-N(6)_MTase"/>
</dbReference>
<dbReference type="Proteomes" id="UP000295221">
    <property type="component" value="Unassembled WGS sequence"/>
</dbReference>
<keyword evidence="5 6" id="KW-0819">tRNA processing</keyword>
<evidence type="ECO:0000313" key="9">
    <source>
        <dbReference type="Proteomes" id="UP000295221"/>
    </source>
</evidence>
<dbReference type="InterPro" id="IPR029063">
    <property type="entry name" value="SAM-dependent_MTases_sf"/>
</dbReference>
<keyword evidence="3 6" id="KW-0808">Transferase</keyword>
<proteinExistence type="inferred from homology"/>
<comment type="similarity">
    <text evidence="6">Belongs to the methyltransferase superfamily. tRNA (adenine-N(6)-)-methyltransferase family.</text>
</comment>
<evidence type="ECO:0000313" key="8">
    <source>
        <dbReference type="EMBL" id="TCO09643.1"/>
    </source>
</evidence>
<dbReference type="InterPro" id="IPR002052">
    <property type="entry name" value="DNA_methylase_N6_adenine_CS"/>
</dbReference>
<comment type="subcellular location">
    <subcellularLocation>
        <location evidence="6">Cytoplasm</location>
    </subcellularLocation>
</comment>
<sequence length="236" mass="26900">MFHFKQFSVKQDKTAMKVGTDGVLLGAWVPVENSCKILDIGTGTGLITLMLAQRNPNAIITAIDIDEDAFSQAMENVLDSPWHDRITVIHESLQKFSKNHPVKFDLIVTNPPFFNNSLHAQNKARSTARHTHLLPHEDLLIDGKNLMTANGKLALILPVTEYQLFSRKAENFGFYENQNMTIFPTPKNAAVRIMGIWGLQKTSETFKEEIIIEEYGRHKYSDEYIALTREFYQKMA</sequence>
<evidence type="ECO:0000256" key="4">
    <source>
        <dbReference type="ARBA" id="ARBA00022691"/>
    </source>
</evidence>
<dbReference type="GO" id="GO:0008033">
    <property type="term" value="P:tRNA processing"/>
    <property type="evidence" value="ECO:0007669"/>
    <property type="project" value="UniProtKB-UniRule"/>
</dbReference>
<dbReference type="Pfam" id="PF05175">
    <property type="entry name" value="MTS"/>
    <property type="match status" value="1"/>
</dbReference>
<dbReference type="AlphaFoldDB" id="A0A4R2GL62"/>
<dbReference type="Gene3D" id="3.40.50.150">
    <property type="entry name" value="Vaccinia Virus protein VP39"/>
    <property type="match status" value="1"/>
</dbReference>
<evidence type="ECO:0000256" key="2">
    <source>
        <dbReference type="ARBA" id="ARBA00022603"/>
    </source>
</evidence>
<dbReference type="InterPro" id="IPR022882">
    <property type="entry name" value="tRNA_adenine-N6_MeTrfase"/>
</dbReference>
<comment type="caution">
    <text evidence="8">The sequence shown here is derived from an EMBL/GenBank/DDBJ whole genome shotgun (WGS) entry which is preliminary data.</text>
</comment>
<dbReference type="InterPro" id="IPR007848">
    <property type="entry name" value="Small_mtfrase_dom"/>
</dbReference>
<evidence type="ECO:0000256" key="1">
    <source>
        <dbReference type="ARBA" id="ARBA00022490"/>
    </source>
</evidence>
<evidence type="ECO:0000259" key="7">
    <source>
        <dbReference type="Pfam" id="PF05175"/>
    </source>
</evidence>
<keyword evidence="2 6" id="KW-0489">Methyltransferase</keyword>
<reference evidence="8 9" key="1">
    <citation type="submission" date="2019-03" db="EMBL/GenBank/DDBJ databases">
        <title>Genomic Encyclopedia of Type Strains, Phase IV (KMG-IV): sequencing the most valuable type-strain genomes for metagenomic binning, comparative biology and taxonomic classification.</title>
        <authorList>
            <person name="Goeker M."/>
        </authorList>
    </citation>
    <scope>NUCLEOTIDE SEQUENCE [LARGE SCALE GENOMIC DNA]</scope>
    <source>
        <strain evidence="8 9">DSM 24179</strain>
    </source>
</reference>
<evidence type="ECO:0000256" key="6">
    <source>
        <dbReference type="HAMAP-Rule" id="MF_01872"/>
    </source>
</evidence>
<dbReference type="PROSITE" id="PS00092">
    <property type="entry name" value="N6_MTASE"/>
    <property type="match status" value="1"/>
</dbReference>
<organism evidence="8 9">
    <name type="scientific">Natronoflexus pectinivorans</name>
    <dbReference type="NCBI Taxonomy" id="682526"/>
    <lineage>
        <taxon>Bacteria</taxon>
        <taxon>Pseudomonadati</taxon>
        <taxon>Bacteroidota</taxon>
        <taxon>Bacteroidia</taxon>
        <taxon>Marinilabiliales</taxon>
        <taxon>Marinilabiliaceae</taxon>
        <taxon>Natronoflexus</taxon>
    </lineage>
</organism>
<protein>
    <recommendedName>
        <fullName evidence="6">tRNA1(Val) (adenine(37)-N6)-methyltransferase</fullName>
        <ecNumber evidence="6">2.1.1.223</ecNumber>
    </recommendedName>
    <alternativeName>
        <fullName evidence="6">tRNA m6A37 methyltransferase</fullName>
    </alternativeName>
</protein>
<dbReference type="GO" id="GO:0016430">
    <property type="term" value="F:tRNA (adenine-N6)-methyltransferase activity"/>
    <property type="evidence" value="ECO:0007669"/>
    <property type="project" value="UniProtKB-UniRule"/>
</dbReference>
<keyword evidence="9" id="KW-1185">Reference proteome</keyword>
<dbReference type="EMBL" id="SLWK01000002">
    <property type="protein sequence ID" value="TCO09643.1"/>
    <property type="molecule type" value="Genomic_DNA"/>
</dbReference>
<dbReference type="PANTHER" id="PTHR47739">
    <property type="entry name" value="TRNA1(VAL) (ADENINE(37)-N6)-METHYLTRANSFERASE"/>
    <property type="match status" value="1"/>
</dbReference>
<dbReference type="HAMAP" id="MF_01872">
    <property type="entry name" value="tRNA_methyltr_YfiC"/>
    <property type="match status" value="1"/>
</dbReference>
<dbReference type="OrthoDB" id="5383291at2"/>
<dbReference type="GO" id="GO:0032259">
    <property type="term" value="P:methylation"/>
    <property type="evidence" value="ECO:0007669"/>
    <property type="project" value="UniProtKB-KW"/>
</dbReference>
<accession>A0A4R2GL62</accession>
<gene>
    <name evidence="8" type="ORF">EV194_10265</name>
</gene>
<dbReference type="GO" id="GO:0003676">
    <property type="term" value="F:nucleic acid binding"/>
    <property type="evidence" value="ECO:0007669"/>
    <property type="project" value="InterPro"/>
</dbReference>
<evidence type="ECO:0000256" key="3">
    <source>
        <dbReference type="ARBA" id="ARBA00022679"/>
    </source>
</evidence>
<comment type="function">
    <text evidence="6">Specifically methylates the adenine in position 37 of tRNA(1)(Val) (anticodon cmo5UAC).</text>
</comment>
<dbReference type="SUPFAM" id="SSF53335">
    <property type="entry name" value="S-adenosyl-L-methionine-dependent methyltransferases"/>
    <property type="match status" value="1"/>
</dbReference>